<proteinExistence type="predicted"/>
<sequence length="1010" mass="113375">STAKIVCRVFYQSGFLKDYPGGTSSGFQAEETAMYQLVLQPSWLDQSAGIGQEESEEYRPKIQKRSHSVANLKTDNPLFPRIKERTIMPGVQELKPIQECSHEIALKLLIDEHTKKLIKQDLLYRNLSIGLVDKIFQLTIQICSHLYLNVKHLLKLEQSQKSSFQFGPQEGKRMPSLNKLGCLGRFPANFSCMNINSYVHVKKLLVDQNRAPDGLRASFVQGIVFSRPVVSKSMAQCLLRPRILLLACSINYERNQNRMTWLENHAVQENKYLSNCVKRVVDCQPNLVLVKGTVSHDAQEALENLKISLICNVKSSVMARVSAATGADLVDSVDTLSTGQLGSATKLGLASSFRVEKIMGKKGSYKLLSIIEIFSPDSTMSSHRQHFPAVSVLLKGHDLAQLIRLKNSLKFALYAYRNCILEKHFLTDTKTALNPAIEDKVRDSLQPLDVFQAFSKVPSPKVQVSLSRQAWAGVGGFLSMCTKYLNKESKMSSQLNATKLQKSSVLEPRLHQYLDISYTLFAYSSDLFPRPCLQINEMRIGFYDLHDAPLGYFLEQFCFSPDDCPNLSCSAHITEHTQRFFHASGAVVLKVQQTFQTASEEGSNSGIVVCVSCARCLTSTDPQLLSEASWNLSFAKFLDLLINSPKMVLQSEIPGPDRNNQLCKHASHKGLQYWFAKDNRTAIFKQHPVIVFEVLNPSPRLYTVHTNSLKLCRRVPTKKYPPALVNNEAADLLDIDSERFDSCNAASILGADQATTEILSLLSNYYSDLHDEMGSAQFLNSWSIQQLPIIRHFNSEGFVHARVTLLAHLVDYTANNTISHESTSSDGVSTSSEHNDDCLSSLLVKLDSFSNEYKINLIQNLVNEIRRWVYLLAVTWDRTKSSLEQYIKQVQFKAVKRRGNSESCLLDQDIVAGKSKFLATLAREEMQLSGSLLPRDNRVSVDLMPTLDESVMTPTPLEPLAMRTQQLGASDDQRRVVEDSSQFQQMSKDPLSQAILGVFGKPKSFYEEAN</sequence>
<dbReference type="Pfam" id="PF00118">
    <property type="entry name" value="Cpn60_TCP1"/>
    <property type="match status" value="1"/>
</dbReference>
<dbReference type="AlphaFoldDB" id="A0ABD2PRJ2"/>
<dbReference type="InterPro" id="IPR002423">
    <property type="entry name" value="Cpn60/GroEL/TCP-1"/>
</dbReference>
<keyword evidence="2" id="KW-1185">Reference proteome</keyword>
<evidence type="ECO:0000313" key="2">
    <source>
        <dbReference type="Proteomes" id="UP001626550"/>
    </source>
</evidence>
<feature type="non-terminal residue" evidence="1">
    <location>
        <position position="1"/>
    </location>
</feature>
<gene>
    <name evidence="1" type="ORF">Ciccas_011643</name>
</gene>
<dbReference type="SUPFAM" id="SSF52029">
    <property type="entry name" value="GroEL apical domain-like"/>
    <property type="match status" value="1"/>
</dbReference>
<dbReference type="PANTHER" id="PTHR45748">
    <property type="entry name" value="1-PHOSPHATIDYLINOSITOL 3-PHOSPHATE 5-KINASE-RELATED"/>
    <property type="match status" value="1"/>
</dbReference>
<reference evidence="1 2" key="1">
    <citation type="submission" date="2024-11" db="EMBL/GenBank/DDBJ databases">
        <title>Adaptive evolution of stress response genes in parasites aligns with host niche diversity.</title>
        <authorList>
            <person name="Hahn C."/>
            <person name="Resl P."/>
        </authorList>
    </citation>
    <scope>NUCLEOTIDE SEQUENCE [LARGE SCALE GENOMIC DNA]</scope>
    <source>
        <strain evidence="1">EGGRZ-B1_66</strain>
        <tissue evidence="1">Body</tissue>
    </source>
</reference>
<dbReference type="Gene3D" id="3.50.7.10">
    <property type="entry name" value="GroEL"/>
    <property type="match status" value="1"/>
</dbReference>
<name>A0ABD2PRJ2_9PLAT</name>
<dbReference type="InterPro" id="IPR027409">
    <property type="entry name" value="GroEL-like_apical_dom_sf"/>
</dbReference>
<dbReference type="Proteomes" id="UP001626550">
    <property type="component" value="Unassembled WGS sequence"/>
</dbReference>
<evidence type="ECO:0000313" key="1">
    <source>
        <dbReference type="EMBL" id="KAL3309805.1"/>
    </source>
</evidence>
<dbReference type="PANTHER" id="PTHR45748:SF7">
    <property type="entry name" value="1-PHOSPHATIDYLINOSITOL 3-PHOSPHATE 5-KINASE-RELATED"/>
    <property type="match status" value="1"/>
</dbReference>
<dbReference type="EMBL" id="JBJKFK010003528">
    <property type="protein sequence ID" value="KAL3309805.1"/>
    <property type="molecule type" value="Genomic_DNA"/>
</dbReference>
<organism evidence="1 2">
    <name type="scientific">Cichlidogyrus casuarinus</name>
    <dbReference type="NCBI Taxonomy" id="1844966"/>
    <lineage>
        <taxon>Eukaryota</taxon>
        <taxon>Metazoa</taxon>
        <taxon>Spiralia</taxon>
        <taxon>Lophotrochozoa</taxon>
        <taxon>Platyhelminthes</taxon>
        <taxon>Monogenea</taxon>
        <taxon>Monopisthocotylea</taxon>
        <taxon>Dactylogyridea</taxon>
        <taxon>Ancyrocephalidae</taxon>
        <taxon>Cichlidogyrus</taxon>
    </lineage>
</organism>
<accession>A0ABD2PRJ2</accession>
<dbReference type="FunFam" id="3.50.7.10:FF:000007">
    <property type="entry name" value="1-phosphatidylinositol 3-phosphate 5-kinase isoform X1"/>
    <property type="match status" value="1"/>
</dbReference>
<feature type="non-terminal residue" evidence="1">
    <location>
        <position position="1010"/>
    </location>
</feature>
<evidence type="ECO:0008006" key="3">
    <source>
        <dbReference type="Google" id="ProtNLM"/>
    </source>
</evidence>
<comment type="caution">
    <text evidence="1">The sequence shown here is derived from an EMBL/GenBank/DDBJ whole genome shotgun (WGS) entry which is preliminary data.</text>
</comment>
<protein>
    <recommendedName>
        <fullName evidence="3">1-phosphatidylinositol-3-phosphate 5-kinase</fullName>
    </recommendedName>
</protein>